<name>A0A1B7NAQ4_9AGAM</name>
<gene>
    <name evidence="2" type="ORF">K503DRAFT_432709</name>
</gene>
<proteinExistence type="predicted"/>
<evidence type="ECO:0000313" key="2">
    <source>
        <dbReference type="EMBL" id="OAX41925.1"/>
    </source>
</evidence>
<protein>
    <submittedName>
        <fullName evidence="2">Uncharacterized protein</fullName>
    </submittedName>
</protein>
<organism evidence="2 3">
    <name type="scientific">Rhizopogon vinicolor AM-OR11-026</name>
    <dbReference type="NCBI Taxonomy" id="1314800"/>
    <lineage>
        <taxon>Eukaryota</taxon>
        <taxon>Fungi</taxon>
        <taxon>Dikarya</taxon>
        <taxon>Basidiomycota</taxon>
        <taxon>Agaricomycotina</taxon>
        <taxon>Agaricomycetes</taxon>
        <taxon>Agaricomycetidae</taxon>
        <taxon>Boletales</taxon>
        <taxon>Suillineae</taxon>
        <taxon>Rhizopogonaceae</taxon>
        <taxon>Rhizopogon</taxon>
    </lineage>
</organism>
<evidence type="ECO:0000256" key="1">
    <source>
        <dbReference type="SAM" id="MobiDB-lite"/>
    </source>
</evidence>
<keyword evidence="3" id="KW-1185">Reference proteome</keyword>
<feature type="compositionally biased region" description="Basic and acidic residues" evidence="1">
    <location>
        <begin position="56"/>
        <end position="68"/>
    </location>
</feature>
<dbReference type="EMBL" id="KV448168">
    <property type="protein sequence ID" value="OAX41925.1"/>
    <property type="molecule type" value="Genomic_DNA"/>
</dbReference>
<feature type="region of interest" description="Disordered" evidence="1">
    <location>
        <begin position="55"/>
        <end position="74"/>
    </location>
</feature>
<dbReference type="AlphaFoldDB" id="A0A1B7NAQ4"/>
<evidence type="ECO:0000313" key="3">
    <source>
        <dbReference type="Proteomes" id="UP000092154"/>
    </source>
</evidence>
<reference evidence="2 3" key="1">
    <citation type="submission" date="2016-06" db="EMBL/GenBank/DDBJ databases">
        <title>Comparative genomics of the ectomycorrhizal sister species Rhizopogon vinicolor and Rhizopogon vesiculosus (Basidiomycota: Boletales) reveals a divergence of the mating type B locus.</title>
        <authorList>
            <consortium name="DOE Joint Genome Institute"/>
            <person name="Mujic A.B."/>
            <person name="Kuo A."/>
            <person name="Tritt A."/>
            <person name="Lipzen A."/>
            <person name="Chen C."/>
            <person name="Johnson J."/>
            <person name="Sharma A."/>
            <person name="Barry K."/>
            <person name="Grigoriev I.V."/>
            <person name="Spatafora J.W."/>
        </authorList>
    </citation>
    <scope>NUCLEOTIDE SEQUENCE [LARGE SCALE GENOMIC DNA]</scope>
    <source>
        <strain evidence="2 3">AM-OR11-026</strain>
    </source>
</reference>
<dbReference type="InParanoid" id="A0A1B7NAQ4"/>
<sequence>MLTIEKNLTAYLAFDHDDFYNPLPVRKWIVLELQLYQLDYNFYHESEQHPVMPLPAEERDNLETHGSDNEDDNSEEEVFVTLILAVCSDDPDSLRERPT</sequence>
<accession>A0A1B7NAQ4</accession>
<dbReference type="Proteomes" id="UP000092154">
    <property type="component" value="Unassembled WGS sequence"/>
</dbReference>